<proteinExistence type="predicted"/>
<gene>
    <name evidence="4" type="ORF">FJ693_18940</name>
</gene>
<dbReference type="InterPro" id="IPR036986">
    <property type="entry name" value="S4_RNA-bd_sf"/>
</dbReference>
<keyword evidence="1" id="KW-0694">RNA-binding</keyword>
<dbReference type="GO" id="GO:0003723">
    <property type="term" value="F:RNA binding"/>
    <property type="evidence" value="ECO:0007669"/>
    <property type="project" value="UniProtKB-KW"/>
</dbReference>
<evidence type="ECO:0000313" key="5">
    <source>
        <dbReference type="Proteomes" id="UP000318693"/>
    </source>
</evidence>
<feature type="region of interest" description="Disordered" evidence="2">
    <location>
        <begin position="1"/>
        <end position="34"/>
    </location>
</feature>
<dbReference type="SUPFAM" id="SSF55174">
    <property type="entry name" value="Alpha-L RNA-binding motif"/>
    <property type="match status" value="1"/>
</dbReference>
<evidence type="ECO:0000256" key="1">
    <source>
        <dbReference type="PROSITE-ProRule" id="PRU00182"/>
    </source>
</evidence>
<dbReference type="EMBL" id="VJXR01000103">
    <property type="protein sequence ID" value="TRW43115.1"/>
    <property type="molecule type" value="Genomic_DNA"/>
</dbReference>
<organism evidence="4 5">
    <name type="scientific">Georgenia yuyongxinii</name>
    <dbReference type="NCBI Taxonomy" id="2589797"/>
    <lineage>
        <taxon>Bacteria</taxon>
        <taxon>Bacillati</taxon>
        <taxon>Actinomycetota</taxon>
        <taxon>Actinomycetes</taxon>
        <taxon>Micrococcales</taxon>
        <taxon>Bogoriellaceae</taxon>
        <taxon>Georgenia</taxon>
    </lineage>
</organism>
<feature type="domain" description="RNA-binding S4" evidence="3">
    <location>
        <begin position="39"/>
        <end position="100"/>
    </location>
</feature>
<comment type="caution">
    <text evidence="4">The sequence shown here is derived from an EMBL/GenBank/DDBJ whole genome shotgun (WGS) entry which is preliminary data.</text>
</comment>
<sequence>MPARTAPTPPPTAISPAHPPEPTHRRRVGGVAVEEPSSVRVDSWVWAVRLFKSRSQATAACRAGHVRVNDERAKPSTPVKVGDRVVVRGGERERIVVVRRLLVKRVGAVVAAEALNDHSPPPPPVEVRAAVPQRERGAGRPTKRERRQLERLRGH</sequence>
<protein>
    <submittedName>
        <fullName evidence="4">RNA-binding S4 domain-containing protein</fullName>
    </submittedName>
</protein>
<evidence type="ECO:0000313" key="4">
    <source>
        <dbReference type="EMBL" id="TRW43115.1"/>
    </source>
</evidence>
<accession>A0A552WK23</accession>
<dbReference type="Gene3D" id="3.10.290.10">
    <property type="entry name" value="RNA-binding S4 domain"/>
    <property type="match status" value="1"/>
</dbReference>
<dbReference type="InterPro" id="IPR002942">
    <property type="entry name" value="S4_RNA-bd"/>
</dbReference>
<keyword evidence="5" id="KW-1185">Reference proteome</keyword>
<dbReference type="PROSITE" id="PS50889">
    <property type="entry name" value="S4"/>
    <property type="match status" value="1"/>
</dbReference>
<dbReference type="SMART" id="SM00363">
    <property type="entry name" value="S4"/>
    <property type="match status" value="1"/>
</dbReference>
<reference evidence="4 5" key="1">
    <citation type="submission" date="2019-07" db="EMBL/GenBank/DDBJ databases">
        <title>Georgenia wutianyii sp. nov. and Georgenia *** sp. nov. isolated from plateau pika (Ochotona curzoniae) in the Qinghai-Tibet plateau of China.</title>
        <authorList>
            <person name="Tian Z."/>
        </authorList>
    </citation>
    <scope>NUCLEOTIDE SEQUENCE [LARGE SCALE GENOMIC DNA]</scope>
    <source>
        <strain evidence="4 5">Z446</strain>
    </source>
</reference>
<feature type="region of interest" description="Disordered" evidence="2">
    <location>
        <begin position="114"/>
        <end position="155"/>
    </location>
</feature>
<dbReference type="CDD" id="cd00165">
    <property type="entry name" value="S4"/>
    <property type="match status" value="1"/>
</dbReference>
<name>A0A552WK23_9MICO</name>
<feature type="compositionally biased region" description="Pro residues" evidence="2">
    <location>
        <begin position="7"/>
        <end position="20"/>
    </location>
</feature>
<evidence type="ECO:0000259" key="3">
    <source>
        <dbReference type="SMART" id="SM00363"/>
    </source>
</evidence>
<dbReference type="Proteomes" id="UP000318693">
    <property type="component" value="Unassembled WGS sequence"/>
</dbReference>
<evidence type="ECO:0000256" key="2">
    <source>
        <dbReference type="SAM" id="MobiDB-lite"/>
    </source>
</evidence>
<dbReference type="Pfam" id="PF01479">
    <property type="entry name" value="S4"/>
    <property type="match status" value="1"/>
</dbReference>
<dbReference type="AlphaFoldDB" id="A0A552WK23"/>